<evidence type="ECO:0000256" key="6">
    <source>
        <dbReference type="SAM" id="Phobius"/>
    </source>
</evidence>
<gene>
    <name evidence="7" type="ORF">SAMN04487974_10866</name>
</gene>
<dbReference type="Pfam" id="PF01594">
    <property type="entry name" value="AI-2E_transport"/>
    <property type="match status" value="1"/>
</dbReference>
<name>A0A1G7X2M7_9HYPH</name>
<dbReference type="GO" id="GO:0055085">
    <property type="term" value="P:transmembrane transport"/>
    <property type="evidence" value="ECO:0007669"/>
    <property type="project" value="TreeGrafter"/>
</dbReference>
<organism evidence="7 8">
    <name type="scientific">Pelagibacterium luteolum</name>
    <dbReference type="NCBI Taxonomy" id="440168"/>
    <lineage>
        <taxon>Bacteria</taxon>
        <taxon>Pseudomonadati</taxon>
        <taxon>Pseudomonadota</taxon>
        <taxon>Alphaproteobacteria</taxon>
        <taxon>Hyphomicrobiales</taxon>
        <taxon>Devosiaceae</taxon>
        <taxon>Pelagibacterium</taxon>
    </lineage>
</organism>
<feature type="transmembrane region" description="Helical" evidence="6">
    <location>
        <begin position="303"/>
        <end position="336"/>
    </location>
</feature>
<keyword evidence="3 6" id="KW-0812">Transmembrane</keyword>
<dbReference type="InterPro" id="IPR002549">
    <property type="entry name" value="AI-2E-like"/>
</dbReference>
<proteinExistence type="inferred from homology"/>
<reference evidence="7 8" key="1">
    <citation type="submission" date="2016-10" db="EMBL/GenBank/DDBJ databases">
        <authorList>
            <person name="de Groot N.N."/>
        </authorList>
    </citation>
    <scope>NUCLEOTIDE SEQUENCE [LARGE SCALE GENOMIC DNA]</scope>
    <source>
        <strain evidence="7 8">CGMCC 1.10267</strain>
    </source>
</reference>
<protein>
    <submittedName>
        <fullName evidence="7">Predicted PurR-regulated permease PerM</fullName>
    </submittedName>
</protein>
<dbReference type="PANTHER" id="PTHR21716">
    <property type="entry name" value="TRANSMEMBRANE PROTEIN"/>
    <property type="match status" value="1"/>
</dbReference>
<dbReference type="RefSeq" id="WP_090597190.1">
    <property type="nucleotide sequence ID" value="NZ_FNCS01000008.1"/>
</dbReference>
<evidence type="ECO:0000313" key="8">
    <source>
        <dbReference type="Proteomes" id="UP000199495"/>
    </source>
</evidence>
<dbReference type="Proteomes" id="UP000199495">
    <property type="component" value="Unassembled WGS sequence"/>
</dbReference>
<dbReference type="GO" id="GO:0016020">
    <property type="term" value="C:membrane"/>
    <property type="evidence" value="ECO:0007669"/>
    <property type="project" value="UniProtKB-SubCell"/>
</dbReference>
<accession>A0A1G7X2M7</accession>
<feature type="transmembrane region" description="Helical" evidence="6">
    <location>
        <begin position="7"/>
        <end position="25"/>
    </location>
</feature>
<feature type="transmembrane region" description="Helical" evidence="6">
    <location>
        <begin position="149"/>
        <end position="170"/>
    </location>
</feature>
<evidence type="ECO:0000256" key="2">
    <source>
        <dbReference type="ARBA" id="ARBA00009773"/>
    </source>
</evidence>
<dbReference type="PANTHER" id="PTHR21716:SF64">
    <property type="entry name" value="AI-2 TRANSPORT PROTEIN TQSA"/>
    <property type="match status" value="1"/>
</dbReference>
<feature type="transmembrane region" description="Helical" evidence="6">
    <location>
        <begin position="270"/>
        <end position="291"/>
    </location>
</feature>
<evidence type="ECO:0000256" key="4">
    <source>
        <dbReference type="ARBA" id="ARBA00022989"/>
    </source>
</evidence>
<sequence>MSLKTQLLAWCILLVVIGLFVWLFRGILLPFVLGIGLAYLLNPLVGKMASGGLPRWLAVVLVMLSVALLVILVFLIVVPLLVQQAIGLAGNLPFYFGQLQTFVESMVPRLEQWLGPQRMGELQTGIEQMFADVIGIVTNLTGQIMQSGAGLIGSLTVLIVTPVVAVYMLFDWDRMSASVNGMLPPRYKSEVGALMTEMDQAIGGFLRGQGAVLLILAAYYGIALSLAGLHFGLAIGIMAGLFSFIPYLGSFLGLVLSMGVGLVQFWPDWVMISVIGAIYLFGQLLESYFLYPKLVGSSIRLHPVWMMFAIFAFATLFGIVGVLLAVPLAAISGVLLRWAVAKYKQSPLYTYHEEPDAPADVVMTPERHDAVQSGK</sequence>
<keyword evidence="4 6" id="KW-1133">Transmembrane helix</keyword>
<dbReference type="OrthoDB" id="5792512at2"/>
<comment type="similarity">
    <text evidence="2">Belongs to the autoinducer-2 exporter (AI-2E) (TC 2.A.86) family.</text>
</comment>
<dbReference type="EMBL" id="FNCS01000008">
    <property type="protein sequence ID" value="SDG78412.1"/>
    <property type="molecule type" value="Genomic_DNA"/>
</dbReference>
<dbReference type="STRING" id="440168.SAMN04487974_10866"/>
<evidence type="ECO:0000256" key="1">
    <source>
        <dbReference type="ARBA" id="ARBA00004141"/>
    </source>
</evidence>
<evidence type="ECO:0000256" key="5">
    <source>
        <dbReference type="ARBA" id="ARBA00023136"/>
    </source>
</evidence>
<feature type="transmembrane region" description="Helical" evidence="6">
    <location>
        <begin position="244"/>
        <end position="263"/>
    </location>
</feature>
<keyword evidence="5 6" id="KW-0472">Membrane</keyword>
<dbReference type="AlphaFoldDB" id="A0A1G7X2M7"/>
<evidence type="ECO:0000256" key="3">
    <source>
        <dbReference type="ARBA" id="ARBA00022692"/>
    </source>
</evidence>
<feature type="transmembrane region" description="Helical" evidence="6">
    <location>
        <begin position="211"/>
        <end position="238"/>
    </location>
</feature>
<feature type="transmembrane region" description="Helical" evidence="6">
    <location>
        <begin position="56"/>
        <end position="82"/>
    </location>
</feature>
<comment type="subcellular location">
    <subcellularLocation>
        <location evidence="1">Membrane</location>
        <topology evidence="1">Multi-pass membrane protein</topology>
    </subcellularLocation>
</comment>
<keyword evidence="8" id="KW-1185">Reference proteome</keyword>
<evidence type="ECO:0000313" key="7">
    <source>
        <dbReference type="EMBL" id="SDG78412.1"/>
    </source>
</evidence>